<proteinExistence type="predicted"/>
<keyword evidence="1" id="KW-1133">Transmembrane helix</keyword>
<reference evidence="2 3" key="1">
    <citation type="submission" date="2021-05" db="EMBL/GenBank/DDBJ databases">
        <authorList>
            <person name="Kumar R."/>
            <person name="Kumar A."/>
            <person name="Mukhia S."/>
        </authorList>
    </citation>
    <scope>NUCLEOTIDE SEQUENCE [LARGE SCALE GENOMIC DNA]</scope>
    <source>
        <strain evidence="2 3">ERMR7:08</strain>
    </source>
</reference>
<gene>
    <name evidence="2" type="ORF">KIV56_04955</name>
</gene>
<name>A0ABY7NFV3_9MICO</name>
<evidence type="ECO:0008006" key="4">
    <source>
        <dbReference type="Google" id="ProtNLM"/>
    </source>
</evidence>
<feature type="transmembrane region" description="Helical" evidence="1">
    <location>
        <begin position="12"/>
        <end position="33"/>
    </location>
</feature>
<sequence length="152" mass="15715">MPFHRLRSDNGSASLEFITTGLILLVPLVYLVLAMSALQGGALAVEGAARQAARVYVRAPSEAVGEERAQRAVDVALADYGLASGDAQVTIDCASAVGGCLTRRTAVTVTVRLRVPLPLVPDVLGLAGTASVPLESNATQTVSRFWQAGTGP</sequence>
<keyword evidence="1" id="KW-0472">Membrane</keyword>
<dbReference type="EMBL" id="CP075584">
    <property type="protein sequence ID" value="WBM81407.1"/>
    <property type="molecule type" value="Genomic_DNA"/>
</dbReference>
<keyword evidence="3" id="KW-1185">Reference proteome</keyword>
<dbReference type="Proteomes" id="UP001212421">
    <property type="component" value="Chromosome"/>
</dbReference>
<dbReference type="RefSeq" id="WP_281536075.1">
    <property type="nucleotide sequence ID" value="NZ_CP075584.1"/>
</dbReference>
<protein>
    <recommendedName>
        <fullName evidence="4">TadE family protein</fullName>
    </recommendedName>
</protein>
<evidence type="ECO:0000313" key="3">
    <source>
        <dbReference type="Proteomes" id="UP001212421"/>
    </source>
</evidence>
<evidence type="ECO:0000313" key="2">
    <source>
        <dbReference type="EMBL" id="WBM81407.1"/>
    </source>
</evidence>
<accession>A0ABY7NFV3</accession>
<evidence type="ECO:0000256" key="1">
    <source>
        <dbReference type="SAM" id="Phobius"/>
    </source>
</evidence>
<organism evidence="2 3">
    <name type="scientific">Cryobacterium breve</name>
    <dbReference type="NCBI Taxonomy" id="1259258"/>
    <lineage>
        <taxon>Bacteria</taxon>
        <taxon>Bacillati</taxon>
        <taxon>Actinomycetota</taxon>
        <taxon>Actinomycetes</taxon>
        <taxon>Micrococcales</taxon>
        <taxon>Microbacteriaceae</taxon>
        <taxon>Cryobacterium</taxon>
    </lineage>
</organism>
<keyword evidence="1" id="KW-0812">Transmembrane</keyword>